<sequence length="210" mass="22828">MTLHPNQQLKFPCQQRPYRNYGFLLKTQSPTETCYRAGHYERSDNSSGWYYLRSRLSFPDQLTTAADGPQPTNTQAPESDDIDAGPVEATSDLRHDSSSESARPPAETCTSQPVPDPTIDAEQPQPGEIGKSSSKPLDSGRNLRQTVSVPQLTEDASPPSAPMPLKVNVSQALGVIVPCLYEQVSAYKSLHGDTITAYDYGNVVVISSVG</sequence>
<reference evidence="2 3" key="1">
    <citation type="submission" date="2020-05" db="EMBL/GenBank/DDBJ databases">
        <title>Identification and distribution of gene clusters putatively required for synthesis of sphingolipid metabolism inhibitors in phylogenetically diverse species of the filamentous fungus Fusarium.</title>
        <authorList>
            <person name="Kim H.-S."/>
            <person name="Busman M."/>
            <person name="Brown D.W."/>
            <person name="Divon H."/>
            <person name="Uhlig S."/>
            <person name="Proctor R.H."/>
        </authorList>
    </citation>
    <scope>NUCLEOTIDE SEQUENCE [LARGE SCALE GENOMIC DNA]</scope>
    <source>
        <strain evidence="2 3">NRRL 66235</strain>
    </source>
</reference>
<feature type="region of interest" description="Disordered" evidence="1">
    <location>
        <begin position="61"/>
        <end position="142"/>
    </location>
</feature>
<dbReference type="Proteomes" id="UP000544331">
    <property type="component" value="Unassembled WGS sequence"/>
</dbReference>
<comment type="caution">
    <text evidence="2">The sequence shown here is derived from an EMBL/GenBank/DDBJ whole genome shotgun (WGS) entry which is preliminary data.</text>
</comment>
<dbReference type="OrthoDB" id="10542247at2759"/>
<dbReference type="EMBL" id="JAAOAN010000356">
    <property type="protein sequence ID" value="KAF5709514.1"/>
    <property type="molecule type" value="Genomic_DNA"/>
</dbReference>
<feature type="compositionally biased region" description="Polar residues" evidence="1">
    <location>
        <begin position="131"/>
        <end position="142"/>
    </location>
</feature>
<protein>
    <submittedName>
        <fullName evidence="2">Uncharacterized protein</fullName>
    </submittedName>
</protein>
<dbReference type="AlphaFoldDB" id="A0A8H6DAE0"/>
<organism evidence="2 3">
    <name type="scientific">Fusarium mundagurra</name>
    <dbReference type="NCBI Taxonomy" id="1567541"/>
    <lineage>
        <taxon>Eukaryota</taxon>
        <taxon>Fungi</taxon>
        <taxon>Dikarya</taxon>
        <taxon>Ascomycota</taxon>
        <taxon>Pezizomycotina</taxon>
        <taxon>Sordariomycetes</taxon>
        <taxon>Hypocreomycetidae</taxon>
        <taxon>Hypocreales</taxon>
        <taxon>Nectriaceae</taxon>
        <taxon>Fusarium</taxon>
        <taxon>Fusarium fujikuroi species complex</taxon>
    </lineage>
</organism>
<name>A0A8H6DAE0_9HYPO</name>
<evidence type="ECO:0000256" key="1">
    <source>
        <dbReference type="SAM" id="MobiDB-lite"/>
    </source>
</evidence>
<evidence type="ECO:0000313" key="3">
    <source>
        <dbReference type="Proteomes" id="UP000544331"/>
    </source>
</evidence>
<accession>A0A8H6DAE0</accession>
<gene>
    <name evidence="2" type="ORF">FMUND_10002</name>
</gene>
<keyword evidence="3" id="KW-1185">Reference proteome</keyword>
<feature type="compositionally biased region" description="Polar residues" evidence="1">
    <location>
        <begin position="61"/>
        <end position="77"/>
    </location>
</feature>
<proteinExistence type="predicted"/>
<evidence type="ECO:0000313" key="2">
    <source>
        <dbReference type="EMBL" id="KAF5709514.1"/>
    </source>
</evidence>